<dbReference type="EMBL" id="LCJW01000017">
    <property type="protein sequence ID" value="KKT86062.1"/>
    <property type="molecule type" value="Genomic_DNA"/>
</dbReference>
<reference evidence="1 2" key="1">
    <citation type="journal article" date="2015" name="Nature">
        <title>rRNA introns, odd ribosomes, and small enigmatic genomes across a large radiation of phyla.</title>
        <authorList>
            <person name="Brown C.T."/>
            <person name="Hug L.A."/>
            <person name="Thomas B.C."/>
            <person name="Sharon I."/>
            <person name="Castelle C.J."/>
            <person name="Singh A."/>
            <person name="Wilkins M.J."/>
            <person name="Williams K.H."/>
            <person name="Banfield J.F."/>
        </authorList>
    </citation>
    <scope>NUCLEOTIDE SEQUENCE [LARGE SCALE GENOMIC DNA]</scope>
</reference>
<evidence type="ECO:0000313" key="2">
    <source>
        <dbReference type="Proteomes" id="UP000034797"/>
    </source>
</evidence>
<proteinExistence type="predicted"/>
<dbReference type="AlphaFoldDB" id="A0A0G1MZ26"/>
<dbReference type="Proteomes" id="UP000034797">
    <property type="component" value="Unassembled WGS sequence"/>
</dbReference>
<name>A0A0G1MZ26_9BACT</name>
<accession>A0A0G1MZ26</accession>
<protein>
    <submittedName>
        <fullName evidence="1">Uncharacterized protein</fullName>
    </submittedName>
</protein>
<sequence>MAAEWAEEIVEDEFNKSFLGMEFVVGSDLFEAPDVAVELERLEYLTEKNPLDSGSSPE</sequence>
<gene>
    <name evidence="1" type="ORF">UW84_C0017G0029</name>
</gene>
<comment type="caution">
    <text evidence="1">The sequence shown here is derived from an EMBL/GenBank/DDBJ whole genome shotgun (WGS) entry which is preliminary data.</text>
</comment>
<organism evidence="1 2">
    <name type="scientific">Candidatus Collierbacteria bacterium GW2011_GWA2_44_99</name>
    <dbReference type="NCBI Taxonomy" id="1618380"/>
    <lineage>
        <taxon>Bacteria</taxon>
        <taxon>Candidatus Collieribacteriota</taxon>
    </lineage>
</organism>
<evidence type="ECO:0000313" key="1">
    <source>
        <dbReference type="EMBL" id="KKT86062.1"/>
    </source>
</evidence>